<evidence type="ECO:0000313" key="4">
    <source>
        <dbReference type="EMBL" id="EPY01902.1"/>
    </source>
</evidence>
<gene>
    <name evidence="4" type="ORF">K678_08639</name>
</gene>
<dbReference type="Proteomes" id="UP000015350">
    <property type="component" value="Unassembled WGS sequence"/>
</dbReference>
<evidence type="ECO:0000256" key="1">
    <source>
        <dbReference type="ARBA" id="ARBA00008898"/>
    </source>
</evidence>
<dbReference type="PANTHER" id="PTHR30466:SF11">
    <property type="entry name" value="FLAVIN-DEPENDENT MONOOXYGENASE, REDUCTASE SUBUNIT HSAB"/>
    <property type="match status" value="1"/>
</dbReference>
<dbReference type="InterPro" id="IPR050268">
    <property type="entry name" value="NADH-dep_flavin_reductase"/>
</dbReference>
<dbReference type="SMART" id="SM00903">
    <property type="entry name" value="Flavin_Reduct"/>
    <property type="match status" value="1"/>
</dbReference>
<dbReference type="PATRIC" id="fig|1316936.3.peg.1724"/>
<dbReference type="Pfam" id="PF01613">
    <property type="entry name" value="Flavin_Reduct"/>
    <property type="match status" value="1"/>
</dbReference>
<dbReference type="EMBL" id="AQPH01000026">
    <property type="protein sequence ID" value="EPY01902.1"/>
    <property type="molecule type" value="Genomic_DNA"/>
</dbReference>
<accession>S9S7L5</accession>
<evidence type="ECO:0000256" key="2">
    <source>
        <dbReference type="ARBA" id="ARBA00023002"/>
    </source>
</evidence>
<dbReference type="PANTHER" id="PTHR30466">
    <property type="entry name" value="FLAVIN REDUCTASE"/>
    <property type="match status" value="1"/>
</dbReference>
<evidence type="ECO:0000259" key="3">
    <source>
        <dbReference type="SMART" id="SM00903"/>
    </source>
</evidence>
<comment type="caution">
    <text evidence="4">The sequence shown here is derived from an EMBL/GenBank/DDBJ whole genome shotgun (WGS) entry which is preliminary data.</text>
</comment>
<dbReference type="OrthoDB" id="9792858at2"/>
<feature type="domain" description="Flavin reductase like" evidence="3">
    <location>
        <begin position="12"/>
        <end position="157"/>
    </location>
</feature>
<dbReference type="InterPro" id="IPR012349">
    <property type="entry name" value="Split_barrel_FMN-bd"/>
</dbReference>
<dbReference type="GO" id="GO:0010181">
    <property type="term" value="F:FMN binding"/>
    <property type="evidence" value="ECO:0007669"/>
    <property type="project" value="InterPro"/>
</dbReference>
<dbReference type="STRING" id="1316936.K678_08639"/>
<comment type="similarity">
    <text evidence="1">Belongs to the non-flavoprotein flavin reductase family.</text>
</comment>
<reference evidence="4 5" key="1">
    <citation type="submission" date="2013-04" db="EMBL/GenBank/DDBJ databases">
        <authorList>
            <person name="Kuznetsov B."/>
            <person name="Ivanovsky R."/>
        </authorList>
    </citation>
    <scope>NUCLEOTIDE SEQUENCE [LARGE SCALE GENOMIC DNA]</scope>
    <source>
        <strain evidence="4 5">MGU-K5</strain>
    </source>
</reference>
<evidence type="ECO:0000313" key="5">
    <source>
        <dbReference type="Proteomes" id="UP000015350"/>
    </source>
</evidence>
<sequence>MSLDSRTFRKALGSFASGVTVITAIDPRVGQPVGVTVSAFSSLSLDPPLVLFCLGRTGSCVSGIEAAGRFAVNILADDQREISGRFAGPVEDRWRGLDWVALSGGSPGLPGALTVLECTLTRTVEGGDHLIFIGEVETIQSREGARPLIYQCGAYLDLPATTP</sequence>
<dbReference type="GO" id="GO:0042602">
    <property type="term" value="F:riboflavin reductase (NADPH) activity"/>
    <property type="evidence" value="ECO:0007669"/>
    <property type="project" value="TreeGrafter"/>
</dbReference>
<proteinExistence type="inferred from homology"/>
<dbReference type="RefSeq" id="WP_021132064.1">
    <property type="nucleotide sequence ID" value="NZ_AQPH01000026.1"/>
</dbReference>
<dbReference type="AlphaFoldDB" id="S9S7L5"/>
<dbReference type="eggNOG" id="COG1853">
    <property type="taxonomic scope" value="Bacteria"/>
</dbReference>
<dbReference type="Gene3D" id="2.30.110.10">
    <property type="entry name" value="Electron Transport, Fmn-binding Protein, Chain A"/>
    <property type="match status" value="1"/>
</dbReference>
<name>S9S7L5_MAGFU</name>
<dbReference type="InterPro" id="IPR002563">
    <property type="entry name" value="Flavin_Rdtase-like_dom"/>
</dbReference>
<keyword evidence="2" id="KW-0560">Oxidoreductase</keyword>
<dbReference type="SUPFAM" id="SSF50475">
    <property type="entry name" value="FMN-binding split barrel"/>
    <property type="match status" value="1"/>
</dbReference>
<protein>
    <submittedName>
        <fullName evidence="4">Actinorhodin polyketide dimerase</fullName>
    </submittedName>
</protein>
<organism evidence="4 5">
    <name type="scientific">Magnetospirillum fulvum MGU-K5</name>
    <dbReference type="NCBI Taxonomy" id="1316936"/>
    <lineage>
        <taxon>Bacteria</taxon>
        <taxon>Pseudomonadati</taxon>
        <taxon>Pseudomonadota</taxon>
        <taxon>Alphaproteobacteria</taxon>
        <taxon>Rhodospirillales</taxon>
        <taxon>Rhodospirillaceae</taxon>
        <taxon>Magnetospirillum</taxon>
    </lineage>
</organism>